<dbReference type="EMBL" id="OX459964">
    <property type="protein sequence ID" value="CAI9168890.1"/>
    <property type="molecule type" value="Genomic_DNA"/>
</dbReference>
<reference evidence="1" key="1">
    <citation type="submission" date="2023-04" db="EMBL/GenBank/DDBJ databases">
        <authorList>
            <consortium name="ELIXIR-Norway"/>
        </authorList>
    </citation>
    <scope>NUCLEOTIDE SEQUENCE [LARGE SCALE GENOMIC DNA]</scope>
</reference>
<gene>
    <name evidence="1" type="ORF">MRATA1EN1_LOCUS17852</name>
</gene>
<proteinExistence type="predicted"/>
<evidence type="ECO:0000313" key="1">
    <source>
        <dbReference type="EMBL" id="CAI9168890.1"/>
    </source>
</evidence>
<organism evidence="1 2">
    <name type="scientific">Rangifer tarandus platyrhynchus</name>
    <name type="common">Svalbard reindeer</name>
    <dbReference type="NCBI Taxonomy" id="3082113"/>
    <lineage>
        <taxon>Eukaryota</taxon>
        <taxon>Metazoa</taxon>
        <taxon>Chordata</taxon>
        <taxon>Craniata</taxon>
        <taxon>Vertebrata</taxon>
        <taxon>Euteleostomi</taxon>
        <taxon>Mammalia</taxon>
        <taxon>Eutheria</taxon>
        <taxon>Laurasiatheria</taxon>
        <taxon>Artiodactyla</taxon>
        <taxon>Ruminantia</taxon>
        <taxon>Pecora</taxon>
        <taxon>Cervidae</taxon>
        <taxon>Odocoileinae</taxon>
        <taxon>Rangifer</taxon>
    </lineage>
</organism>
<name>A0ABN8Z630_RANTA</name>
<keyword evidence="2" id="KW-1185">Reference proteome</keyword>
<sequence>MHYDSVDVTAAGSMTDCPGLLLWESRAVTAGNSPSPGQCFPAKCRPELGAAMVLAGNTSGCAPQLTPRPALGPICTLLRGSLLRGSETLKRRVAFGATRDDQTAKFVSSKPYPGAAAFAEELGVRTKP</sequence>
<dbReference type="Proteomes" id="UP001176941">
    <property type="component" value="Chromosome 28"/>
</dbReference>
<accession>A0ABN8Z630</accession>
<evidence type="ECO:0000313" key="2">
    <source>
        <dbReference type="Proteomes" id="UP001176941"/>
    </source>
</evidence>
<protein>
    <submittedName>
        <fullName evidence="1">Uncharacterized protein</fullName>
    </submittedName>
</protein>